<organism evidence="2 3">
    <name type="scientific">Paenibacillus marchantiophytorum</name>
    <dbReference type="NCBI Taxonomy" id="1619310"/>
    <lineage>
        <taxon>Bacteria</taxon>
        <taxon>Bacillati</taxon>
        <taxon>Bacillota</taxon>
        <taxon>Bacilli</taxon>
        <taxon>Bacillales</taxon>
        <taxon>Paenibacillaceae</taxon>
        <taxon>Paenibacillus</taxon>
    </lineage>
</organism>
<dbReference type="Gene3D" id="3.40.720.10">
    <property type="entry name" value="Alkaline Phosphatase, subunit A"/>
    <property type="match status" value="1"/>
</dbReference>
<evidence type="ECO:0000313" key="2">
    <source>
        <dbReference type="EMBL" id="GFZ80234.1"/>
    </source>
</evidence>
<dbReference type="InterPro" id="IPR000917">
    <property type="entry name" value="Sulfatase_N"/>
</dbReference>
<name>A0ABQ1ENR2_9BACL</name>
<keyword evidence="3" id="KW-1185">Reference proteome</keyword>
<evidence type="ECO:0000259" key="1">
    <source>
        <dbReference type="Pfam" id="PF00884"/>
    </source>
</evidence>
<dbReference type="PANTHER" id="PTHR46615">
    <property type="entry name" value="ARYLSULFATASE K"/>
    <property type="match status" value="1"/>
</dbReference>
<reference evidence="3" key="1">
    <citation type="journal article" date="2019" name="Int. J. Syst. Evol. Microbiol.">
        <title>The Global Catalogue of Microorganisms (GCM) 10K type strain sequencing project: providing services to taxonomists for standard genome sequencing and annotation.</title>
        <authorList>
            <consortium name="The Broad Institute Genomics Platform"/>
            <consortium name="The Broad Institute Genome Sequencing Center for Infectious Disease"/>
            <person name="Wu L."/>
            <person name="Ma J."/>
        </authorList>
    </citation>
    <scope>NUCLEOTIDE SEQUENCE [LARGE SCALE GENOMIC DNA]</scope>
    <source>
        <strain evidence="3">CGMCC 1.15043</strain>
    </source>
</reference>
<dbReference type="CDD" id="cd16037">
    <property type="entry name" value="sulfatase_like"/>
    <property type="match status" value="1"/>
</dbReference>
<dbReference type="Proteomes" id="UP000615455">
    <property type="component" value="Unassembled WGS sequence"/>
</dbReference>
<accession>A0ABQ1ENR2</accession>
<comment type="caution">
    <text evidence="2">The sequence shown here is derived from an EMBL/GenBank/DDBJ whole genome shotgun (WGS) entry which is preliminary data.</text>
</comment>
<evidence type="ECO:0000313" key="3">
    <source>
        <dbReference type="Proteomes" id="UP000615455"/>
    </source>
</evidence>
<gene>
    <name evidence="2" type="ORF">GCM10008018_27300</name>
</gene>
<dbReference type="EMBL" id="BMHE01000011">
    <property type="protein sequence ID" value="GFZ80234.1"/>
    <property type="molecule type" value="Genomic_DNA"/>
</dbReference>
<feature type="domain" description="Sulfatase N-terminal" evidence="1">
    <location>
        <begin position="3"/>
        <end position="335"/>
    </location>
</feature>
<dbReference type="RefSeq" id="WP_189012384.1">
    <property type="nucleotide sequence ID" value="NZ_BMHE01000011.1"/>
</dbReference>
<dbReference type="InterPro" id="IPR017850">
    <property type="entry name" value="Alkaline_phosphatase_core_sf"/>
</dbReference>
<proteinExistence type="predicted"/>
<protein>
    <submittedName>
        <fullName evidence="2">Sulfatase</fullName>
    </submittedName>
</protein>
<dbReference type="PANTHER" id="PTHR46615:SF1">
    <property type="entry name" value="ARYLSULFATASE K"/>
    <property type="match status" value="1"/>
</dbReference>
<dbReference type="InterPro" id="IPR051849">
    <property type="entry name" value="GAG-degrading_sulfatase"/>
</dbReference>
<sequence>MSNSILFISDEHNPRYSSVFGHSFLRTPNLERLAEQGTLYENAYCPSPLCSPSRSAFMSGRRVHDIQAYSNCSVGLRTDFPTYGKSLKEQGVYTAHFGKTHVYEQGDKLGFSEIHYSKDQKRRPGDTNFVRRPLAIRQDAAERADGYGVKETAFDDDLMVMQGALEWLEQVAPTLSQPWCLTINLLNPHFPQWNTQELWDLYPEGADLPRYGKEVESAKHPYAQDLRDHFQTDLFTDAQIRGLRRGYLGNVSFIDQQLGRLLDCVQEKGLQGDTNIIYSSDHGEMLGKFGMWWKCSLYEDSVRIPCIAAGPDFEKGKRVKTPVDSHDIQSSLFYAAKAERPEHWVGQPLQVIQEDGTERVVFSEYHGHGTRSGAFMIRKGEWKLIHYCEGPHQLFQLQDDPEELHNVYALYPHKADELEAELRRICSPEIENERAHEFQRGQQQELQRSL</sequence>
<dbReference type="SUPFAM" id="SSF53649">
    <property type="entry name" value="Alkaline phosphatase-like"/>
    <property type="match status" value="1"/>
</dbReference>
<dbReference type="Pfam" id="PF00884">
    <property type="entry name" value="Sulfatase"/>
    <property type="match status" value="1"/>
</dbReference>